<dbReference type="PANTHER" id="PTHR47150">
    <property type="entry name" value="OS12G0169200 PROTEIN"/>
    <property type="match status" value="1"/>
</dbReference>
<organism evidence="1 2">
    <name type="scientific">Brassica oleracea var. oleracea</name>
    <dbReference type="NCBI Taxonomy" id="109376"/>
    <lineage>
        <taxon>Eukaryota</taxon>
        <taxon>Viridiplantae</taxon>
        <taxon>Streptophyta</taxon>
        <taxon>Embryophyta</taxon>
        <taxon>Tracheophyta</taxon>
        <taxon>Spermatophyta</taxon>
        <taxon>Magnoliopsida</taxon>
        <taxon>eudicotyledons</taxon>
        <taxon>Gunneridae</taxon>
        <taxon>Pentapetalae</taxon>
        <taxon>rosids</taxon>
        <taxon>malvids</taxon>
        <taxon>Brassicales</taxon>
        <taxon>Brassicaceae</taxon>
        <taxon>Brassiceae</taxon>
        <taxon>Brassica</taxon>
    </lineage>
</organism>
<name>A0A0D3BCB7_BRAOL</name>
<sequence length="162" mass="19072">MSSSSSSDEVDERLDEICDEYLEETYNDIVEAQSRPQRRRAYVERNRETGQDRLWNDYFSEDATFSSQLFRRRFRMNKELFLRLVHGLSERFPCFQQRRDATGRWGLTALQKCTAAIRLLAYGTAADTVDEYLRLGILRESPHSEIVFLSNFLGFVNFLFPC</sequence>
<evidence type="ECO:0000313" key="1">
    <source>
        <dbReference type="EnsemblPlants" id="Bo3g074740.1"/>
    </source>
</evidence>
<dbReference type="EnsemblPlants" id="Bo3g074740.1">
    <property type="protein sequence ID" value="Bo3g074740.1"/>
    <property type="gene ID" value="Bo3g074740"/>
</dbReference>
<dbReference type="AlphaFoldDB" id="A0A0D3BCB7"/>
<dbReference type="HOGENOM" id="CLU_012390_4_1_1"/>
<dbReference type="Gramene" id="Bo3g074740.1">
    <property type="protein sequence ID" value="Bo3g074740.1"/>
    <property type="gene ID" value="Bo3g074740"/>
</dbReference>
<dbReference type="Proteomes" id="UP000032141">
    <property type="component" value="Chromosome C3"/>
</dbReference>
<proteinExistence type="predicted"/>
<dbReference type="PANTHER" id="PTHR47150:SF5">
    <property type="entry name" value="OS07G0546750 PROTEIN"/>
    <property type="match status" value="1"/>
</dbReference>
<accession>A0A0D3BCB7</accession>
<reference evidence="1 2" key="1">
    <citation type="journal article" date="2014" name="Genome Biol.">
        <title>Transcriptome and methylome profiling reveals relics of genome dominance in the mesopolyploid Brassica oleracea.</title>
        <authorList>
            <person name="Parkin I.A."/>
            <person name="Koh C."/>
            <person name="Tang H."/>
            <person name="Robinson S.J."/>
            <person name="Kagale S."/>
            <person name="Clarke W.E."/>
            <person name="Town C.D."/>
            <person name="Nixon J."/>
            <person name="Krishnakumar V."/>
            <person name="Bidwell S.L."/>
            <person name="Denoeud F."/>
            <person name="Belcram H."/>
            <person name="Links M.G."/>
            <person name="Just J."/>
            <person name="Clarke C."/>
            <person name="Bender T."/>
            <person name="Huebert T."/>
            <person name="Mason A.S."/>
            <person name="Pires J.C."/>
            <person name="Barker G."/>
            <person name="Moore J."/>
            <person name="Walley P.G."/>
            <person name="Manoli S."/>
            <person name="Batley J."/>
            <person name="Edwards D."/>
            <person name="Nelson M.N."/>
            <person name="Wang X."/>
            <person name="Paterson A.H."/>
            <person name="King G."/>
            <person name="Bancroft I."/>
            <person name="Chalhoub B."/>
            <person name="Sharpe A.G."/>
        </authorList>
    </citation>
    <scope>NUCLEOTIDE SEQUENCE</scope>
    <source>
        <strain evidence="1 2">cv. TO1000</strain>
    </source>
</reference>
<reference evidence="1" key="2">
    <citation type="submission" date="2015-03" db="UniProtKB">
        <authorList>
            <consortium name="EnsemblPlants"/>
        </authorList>
    </citation>
    <scope>IDENTIFICATION</scope>
</reference>
<dbReference type="OMA" id="CTIALRI"/>
<keyword evidence="2" id="KW-1185">Reference proteome</keyword>
<protein>
    <submittedName>
        <fullName evidence="1">Uncharacterized protein</fullName>
    </submittedName>
</protein>
<dbReference type="STRING" id="109376.A0A0D3BCB7"/>
<evidence type="ECO:0000313" key="2">
    <source>
        <dbReference type="Proteomes" id="UP000032141"/>
    </source>
</evidence>